<evidence type="ECO:0000313" key="1">
    <source>
        <dbReference type="EMBL" id="AIA21266.1"/>
    </source>
</evidence>
<reference evidence="1" key="1">
    <citation type="journal article" date="2014" name="Sci. Rep.">
        <title>Minimally destructive sampling of type specimens of Pyropia (Bangiales, Rhodophyta) recovers complete plastid and mitochondrial genomes.</title>
        <authorList>
            <person name="Hughey J.R."/>
            <person name="Gabrielson P.W."/>
            <person name="Rohmer L."/>
            <person name="Tortolani J."/>
            <person name="Silva M."/>
            <person name="Miller K.A."/>
            <person name="Young J.D."/>
            <person name="Martell C."/>
            <person name="Ruediger E."/>
        </authorList>
    </citation>
    <scope>NUCLEOTIDE SEQUENCE</scope>
</reference>
<keyword evidence="1" id="KW-0934">Plastid</keyword>
<gene>
    <name evidence="1" type="primary">orf111</name>
</gene>
<dbReference type="AlphaFoldDB" id="A0A059XH86"/>
<dbReference type="EMBL" id="KJ776836">
    <property type="protein sequence ID" value="AIA21266.1"/>
    <property type="molecule type" value="Genomic_DNA"/>
</dbReference>
<sequence>MNSCILIVQILSCKSIRIINNKNQVIKLKVRLLKRTRLVVINLTIWNKKHIEIFKLMKKFDYMIIEGKLHRNNKIFKNSMKYAQKDLVFSASRILKYKSLLNNTDIDLLLK</sequence>
<organism evidence="1">
    <name type="scientific">Pyropia kanakaensis</name>
    <dbReference type="NCBI Taxonomy" id="139729"/>
    <lineage>
        <taxon>Eukaryota</taxon>
        <taxon>Rhodophyta</taxon>
        <taxon>Bangiophyceae</taxon>
        <taxon>Bangiales</taxon>
        <taxon>Bangiaceae</taxon>
        <taxon>Pyropia</taxon>
    </lineage>
</organism>
<name>A0A059XH86_9RHOD</name>
<protein>
    <recommendedName>
        <fullName evidence="2">Single-stranded DNA binding protein</fullName>
    </recommendedName>
</protein>
<geneLocation type="plastid" evidence="1"/>
<accession>A0A059XH86</accession>
<proteinExistence type="predicted"/>
<evidence type="ECO:0008006" key="2">
    <source>
        <dbReference type="Google" id="ProtNLM"/>
    </source>
</evidence>